<accession>A0AAE0I896</accession>
<name>A0AAE0I896_9PEZI</name>
<keyword evidence="1" id="KW-0479">Metal-binding</keyword>
<evidence type="ECO:0000256" key="1">
    <source>
        <dbReference type="PROSITE-ProRule" id="PRU00042"/>
    </source>
</evidence>
<feature type="region of interest" description="Disordered" evidence="2">
    <location>
        <begin position="1"/>
        <end position="36"/>
    </location>
</feature>
<dbReference type="EMBL" id="JAUEPO010000006">
    <property type="protein sequence ID" value="KAK3320332.1"/>
    <property type="molecule type" value="Genomic_DNA"/>
</dbReference>
<gene>
    <name evidence="4" type="ORF">B0T19DRAFT_285788</name>
</gene>
<keyword evidence="1" id="KW-0862">Zinc</keyword>
<dbReference type="AlphaFoldDB" id="A0AAE0I896"/>
<feature type="domain" description="C2H2-type" evidence="3">
    <location>
        <begin position="140"/>
        <end position="168"/>
    </location>
</feature>
<dbReference type="SMART" id="SM00355">
    <property type="entry name" value="ZnF_C2H2"/>
    <property type="match status" value="4"/>
</dbReference>
<feature type="compositionally biased region" description="Polar residues" evidence="2">
    <location>
        <begin position="472"/>
        <end position="482"/>
    </location>
</feature>
<proteinExistence type="predicted"/>
<reference evidence="4" key="2">
    <citation type="submission" date="2023-06" db="EMBL/GenBank/DDBJ databases">
        <authorList>
            <consortium name="Lawrence Berkeley National Laboratory"/>
            <person name="Haridas S."/>
            <person name="Hensen N."/>
            <person name="Bonometti L."/>
            <person name="Westerberg I."/>
            <person name="Brannstrom I.O."/>
            <person name="Guillou S."/>
            <person name="Cros-Aarteil S."/>
            <person name="Calhoun S."/>
            <person name="Kuo A."/>
            <person name="Mondo S."/>
            <person name="Pangilinan J."/>
            <person name="Riley R."/>
            <person name="Labutti K."/>
            <person name="Andreopoulos B."/>
            <person name="Lipzen A."/>
            <person name="Chen C."/>
            <person name="Yanf M."/>
            <person name="Daum C."/>
            <person name="Ng V."/>
            <person name="Clum A."/>
            <person name="Steindorff A."/>
            <person name="Ohm R."/>
            <person name="Martin F."/>
            <person name="Silar P."/>
            <person name="Natvig D."/>
            <person name="Lalanne C."/>
            <person name="Gautier V."/>
            <person name="Ament-Velasquez S.L."/>
            <person name="Kruys A."/>
            <person name="Hutchinson M.I."/>
            <person name="Powell A.J."/>
            <person name="Barry K."/>
            <person name="Miller A.N."/>
            <person name="Grigoriev I.V."/>
            <person name="Debuchy R."/>
            <person name="Gladieux P."/>
            <person name="Thoren M.H."/>
            <person name="Johannesson H."/>
        </authorList>
    </citation>
    <scope>NUCLEOTIDE SEQUENCE</scope>
    <source>
        <strain evidence="4">SMH4131-1</strain>
    </source>
</reference>
<feature type="region of interest" description="Disordered" evidence="2">
    <location>
        <begin position="804"/>
        <end position="825"/>
    </location>
</feature>
<evidence type="ECO:0000256" key="2">
    <source>
        <dbReference type="SAM" id="MobiDB-lite"/>
    </source>
</evidence>
<dbReference type="InterPro" id="IPR036236">
    <property type="entry name" value="Znf_C2H2_sf"/>
</dbReference>
<dbReference type="InterPro" id="IPR013087">
    <property type="entry name" value="Znf_C2H2_type"/>
</dbReference>
<keyword evidence="1" id="KW-0863">Zinc-finger</keyword>
<organism evidence="4 5">
    <name type="scientific">Cercophora scortea</name>
    <dbReference type="NCBI Taxonomy" id="314031"/>
    <lineage>
        <taxon>Eukaryota</taxon>
        <taxon>Fungi</taxon>
        <taxon>Dikarya</taxon>
        <taxon>Ascomycota</taxon>
        <taxon>Pezizomycotina</taxon>
        <taxon>Sordariomycetes</taxon>
        <taxon>Sordariomycetidae</taxon>
        <taxon>Sordariales</taxon>
        <taxon>Lasiosphaeriaceae</taxon>
        <taxon>Cercophora</taxon>
    </lineage>
</organism>
<evidence type="ECO:0000313" key="5">
    <source>
        <dbReference type="Proteomes" id="UP001286456"/>
    </source>
</evidence>
<protein>
    <recommendedName>
        <fullName evidence="3">C2H2-type domain-containing protein</fullName>
    </recommendedName>
</protein>
<dbReference type="PANTHER" id="PTHR38166:SF1">
    <property type="entry name" value="C2H2-TYPE DOMAIN-CONTAINING PROTEIN"/>
    <property type="match status" value="1"/>
</dbReference>
<feature type="compositionally biased region" description="Low complexity" evidence="2">
    <location>
        <begin position="565"/>
        <end position="582"/>
    </location>
</feature>
<reference evidence="4" key="1">
    <citation type="journal article" date="2023" name="Mol. Phylogenet. Evol.">
        <title>Genome-scale phylogeny and comparative genomics of the fungal order Sordariales.</title>
        <authorList>
            <person name="Hensen N."/>
            <person name="Bonometti L."/>
            <person name="Westerberg I."/>
            <person name="Brannstrom I.O."/>
            <person name="Guillou S."/>
            <person name="Cros-Aarteil S."/>
            <person name="Calhoun S."/>
            <person name="Haridas S."/>
            <person name="Kuo A."/>
            <person name="Mondo S."/>
            <person name="Pangilinan J."/>
            <person name="Riley R."/>
            <person name="LaButti K."/>
            <person name="Andreopoulos B."/>
            <person name="Lipzen A."/>
            <person name="Chen C."/>
            <person name="Yan M."/>
            <person name="Daum C."/>
            <person name="Ng V."/>
            <person name="Clum A."/>
            <person name="Steindorff A."/>
            <person name="Ohm R.A."/>
            <person name="Martin F."/>
            <person name="Silar P."/>
            <person name="Natvig D.O."/>
            <person name="Lalanne C."/>
            <person name="Gautier V."/>
            <person name="Ament-Velasquez S.L."/>
            <person name="Kruys A."/>
            <person name="Hutchinson M.I."/>
            <person name="Powell A.J."/>
            <person name="Barry K."/>
            <person name="Miller A.N."/>
            <person name="Grigoriev I.V."/>
            <person name="Debuchy R."/>
            <person name="Gladieux P."/>
            <person name="Hiltunen Thoren M."/>
            <person name="Johannesson H."/>
        </authorList>
    </citation>
    <scope>NUCLEOTIDE SEQUENCE</scope>
    <source>
        <strain evidence="4">SMH4131-1</strain>
    </source>
</reference>
<feature type="compositionally biased region" description="Polar residues" evidence="2">
    <location>
        <begin position="526"/>
        <end position="537"/>
    </location>
</feature>
<dbReference type="SUPFAM" id="SSF57667">
    <property type="entry name" value="beta-beta-alpha zinc fingers"/>
    <property type="match status" value="1"/>
</dbReference>
<feature type="region of interest" description="Disordered" evidence="2">
    <location>
        <begin position="565"/>
        <end position="618"/>
    </location>
</feature>
<feature type="region of interest" description="Disordered" evidence="2">
    <location>
        <begin position="461"/>
        <end position="538"/>
    </location>
</feature>
<feature type="domain" description="C2H2-type" evidence="3">
    <location>
        <begin position="169"/>
        <end position="197"/>
    </location>
</feature>
<feature type="compositionally biased region" description="Acidic residues" evidence="2">
    <location>
        <begin position="698"/>
        <end position="707"/>
    </location>
</feature>
<keyword evidence="5" id="KW-1185">Reference proteome</keyword>
<dbReference type="PROSITE" id="PS50157">
    <property type="entry name" value="ZINC_FINGER_C2H2_2"/>
    <property type="match status" value="2"/>
</dbReference>
<evidence type="ECO:0000313" key="4">
    <source>
        <dbReference type="EMBL" id="KAK3320332.1"/>
    </source>
</evidence>
<dbReference type="PANTHER" id="PTHR38166">
    <property type="entry name" value="C2H2-TYPE DOMAIN-CONTAINING PROTEIN-RELATED"/>
    <property type="match status" value="1"/>
</dbReference>
<dbReference type="Proteomes" id="UP001286456">
    <property type="component" value="Unassembled WGS sequence"/>
</dbReference>
<evidence type="ECO:0000259" key="3">
    <source>
        <dbReference type="PROSITE" id="PS50157"/>
    </source>
</evidence>
<comment type="caution">
    <text evidence="4">The sequence shown here is derived from an EMBL/GenBank/DDBJ whole genome shotgun (WGS) entry which is preliminary data.</text>
</comment>
<feature type="region of interest" description="Disordered" evidence="2">
    <location>
        <begin position="53"/>
        <end position="79"/>
    </location>
</feature>
<dbReference type="Gene3D" id="3.30.160.60">
    <property type="entry name" value="Classic Zinc Finger"/>
    <property type="match status" value="1"/>
</dbReference>
<sequence length="848" mass="94565">MTPQWPQQDPQSRAQGEARSTATSIKQNEDNPNADRTNALGLITLHHDKHDLVASPLDEGPSPEQMMAGDPRASFASSTNRDSMASSIFSTSHLQRISTISSAGTRFSMRQSSVDSDAMTSADPWTPDRHKSCLESGKRYCCTFCEASFELKNDWKVHELDVHDKEDGFACSRCQAVFSQAPLLASHYQESHHLDQSALLEDNDFRLSAPRSVWGCGFCVASMKSRNEYLEHVANHYEEGRTRHDWQHSFVIKGLLHQPELEAAWSRLVLTKEGVDEENLHFRWDPSKTGRSIASPVDASPPQLQDQLEFLAYSFLEPMSVATSAYELAEISKPPFWDREENLHQSPTPRVTGHEFGMPHKPKGPVPVPFGRLNEEEAQYTRAQDTATTAGMQNIDGEEDQAIDTSASTLDLASKSNPTHPPLATLRSSTPLLSQPLSLWMAGKPSLSGKSSLNILAKIEETKPTPSAPPLVSSSHQLTNTMHDPKPRASRPGGLRRIDSERNLHSVKPGLDALRSSGSMLPLPEETTSGDPDPQNQLPLSEALLELAPDTTQICKDWIAVTESKAPSSIRSSSGSSIVSARSMDKSQGFDGNESDLESNGSLSEPDDSLLAPDGRPMPANLKVWSKACQSSTDEVMERLWTRYNHDWDLLIRVACGGDSTGNSPRGEPPNRVQKARSSSARRPLGSSLRPNARLPFEDDEDDDDDPEKSRPPSAQSKRRSASPKRFACPFRKHDPRTYNLHDHEVCTVKNWPTIPRLKEHLYRRHYRIHCQRCKETFRDTKELASHEMMVEGCLVSNIPPPGDITTHQEKQLKSRKHTARHQSDEEKWTEIYKLLFPDDDTVPSPCE</sequence>
<dbReference type="PROSITE" id="PS00028">
    <property type="entry name" value="ZINC_FINGER_C2H2_1"/>
    <property type="match status" value="2"/>
</dbReference>
<dbReference type="GO" id="GO:0008270">
    <property type="term" value="F:zinc ion binding"/>
    <property type="evidence" value="ECO:0007669"/>
    <property type="project" value="UniProtKB-KW"/>
</dbReference>
<feature type="region of interest" description="Disordered" evidence="2">
    <location>
        <begin position="659"/>
        <end position="731"/>
    </location>
</feature>